<evidence type="ECO:0000256" key="1">
    <source>
        <dbReference type="SAM" id="MobiDB-lite"/>
    </source>
</evidence>
<feature type="region of interest" description="Disordered" evidence="1">
    <location>
        <begin position="161"/>
        <end position="231"/>
    </location>
</feature>
<dbReference type="RefSeq" id="XP_011301313.1">
    <property type="nucleotide sequence ID" value="XM_011303011.1"/>
</dbReference>
<evidence type="ECO:0000313" key="2">
    <source>
        <dbReference type="Proteomes" id="UP000694866"/>
    </source>
</evidence>
<sequence length="244" mass="28543">MFPAYAYLSGYDRHKKLINDYLLLSGKSLDSLRRDTSRDKTDHDVIRENHRFLWEDEEVADTWENRLARKYYDKLFKEYCICDLSYYKHNKVALRWRTEKEVVVGKGQFECGNKKCNVKDGLRSWEVNFGYEEHGEKKNALVKLRLCPECSEKLNYKTKKREVKRQKALKRLGTSPDKSQISSSSNESPGTETAIKVVAENGDKPEDSQSSETDDTNIWKGKPVEGVEKSREEEFEEYLADLFL</sequence>
<dbReference type="GO" id="GO:0016791">
    <property type="term" value="F:phosphatase activity"/>
    <property type="evidence" value="ECO:0007669"/>
    <property type="project" value="TreeGrafter"/>
</dbReference>
<reference evidence="3" key="1">
    <citation type="submission" date="2025-08" db="UniProtKB">
        <authorList>
            <consortium name="RefSeq"/>
        </authorList>
    </citation>
    <scope>IDENTIFICATION</scope>
    <source>
        <strain evidence="3">USDA-PBARC FA_bdor</strain>
        <tissue evidence="3">Whole organism</tissue>
    </source>
</reference>
<gene>
    <name evidence="3" type="primary">LOC105265500</name>
</gene>
<dbReference type="KEGG" id="fas:105265500"/>
<dbReference type="InterPro" id="IPR050645">
    <property type="entry name" value="Histidine_acid_phosphatase"/>
</dbReference>
<proteinExistence type="predicted"/>
<feature type="compositionally biased region" description="Basic residues" evidence="1">
    <location>
        <begin position="161"/>
        <end position="170"/>
    </location>
</feature>
<name>A0A9R1TYS5_9HYME</name>
<dbReference type="AlphaFoldDB" id="A0A9R1TYS5"/>
<dbReference type="PANTHER" id="PTHR11567:SF25">
    <property type="entry name" value="PROTEIN FRA10AC1"/>
    <property type="match status" value="1"/>
</dbReference>
<organism evidence="2 3">
    <name type="scientific">Fopius arisanus</name>
    <dbReference type="NCBI Taxonomy" id="64838"/>
    <lineage>
        <taxon>Eukaryota</taxon>
        <taxon>Metazoa</taxon>
        <taxon>Ecdysozoa</taxon>
        <taxon>Arthropoda</taxon>
        <taxon>Hexapoda</taxon>
        <taxon>Insecta</taxon>
        <taxon>Pterygota</taxon>
        <taxon>Neoptera</taxon>
        <taxon>Endopterygota</taxon>
        <taxon>Hymenoptera</taxon>
        <taxon>Apocrita</taxon>
        <taxon>Ichneumonoidea</taxon>
        <taxon>Braconidae</taxon>
        <taxon>Opiinae</taxon>
        <taxon>Fopius</taxon>
    </lineage>
</organism>
<protein>
    <submittedName>
        <fullName evidence="3">Protein FRA10AC1 homolog</fullName>
    </submittedName>
</protein>
<keyword evidence="2" id="KW-1185">Reference proteome</keyword>
<dbReference type="OrthoDB" id="197967at2759"/>
<feature type="compositionally biased region" description="Polar residues" evidence="1">
    <location>
        <begin position="176"/>
        <end position="191"/>
    </location>
</feature>
<dbReference type="GeneID" id="105265500"/>
<dbReference type="Proteomes" id="UP000694866">
    <property type="component" value="Unplaced"/>
</dbReference>
<dbReference type="Pfam" id="PF09725">
    <property type="entry name" value="Fra10Ac1"/>
    <property type="match status" value="1"/>
</dbReference>
<evidence type="ECO:0000313" key="3">
    <source>
        <dbReference type="RefSeq" id="XP_011301313.1"/>
    </source>
</evidence>
<dbReference type="PANTHER" id="PTHR11567">
    <property type="entry name" value="ACID PHOSPHATASE-RELATED"/>
    <property type="match status" value="1"/>
</dbReference>
<dbReference type="InterPro" id="IPR019129">
    <property type="entry name" value="Folate-sensitive_fs_Fra10Ac1"/>
</dbReference>
<accession>A0A9R1TYS5</accession>
<feature type="compositionally biased region" description="Basic and acidic residues" evidence="1">
    <location>
        <begin position="222"/>
        <end position="231"/>
    </location>
</feature>